<keyword evidence="2" id="KW-1185">Reference proteome</keyword>
<comment type="caution">
    <text evidence="1">The sequence shown here is derived from an EMBL/GenBank/DDBJ whole genome shotgun (WGS) entry which is preliminary data.</text>
</comment>
<accession>A0ACC3AMC6</accession>
<sequence>MGSINDTPSLTFHPLHPTFGAECSGVDFSKPVPPSTIDAIKSGMARYGFLVFRRTQLDDAGHVAFASQLGDLDDSTTWIKPGQKYRLDPYTQLTDVGNIEADGNVVPTSSLRHQMGLGNGLFHVDCSYNPRRAGFSLLRAHQLPPKGTGGGTAFADTRTAYAELDDNTKAQINDYVLCHSLWHSRRLGAPDCDFLKQMNPVDLGMAKHRLVQEHEPSGRTNLYIAWHAYNIDGWTREDSQPVIERLLEHASQDKYTFQVDWENNGDLVIWDNTCVMHRACGGSFAGKYVRDMRRATVHDSSSTAWGLNEKSDTRAGMFGAGMPKPTQG</sequence>
<name>A0ACC3AMC6_9EURO</name>
<protein>
    <submittedName>
        <fullName evidence="1">Uncharacterized protein</fullName>
    </submittedName>
</protein>
<reference evidence="1 2" key="1">
    <citation type="journal article" date="2023" name="ACS Omega">
        <title>Identification of the Neoaspergillic Acid Biosynthesis Gene Cluster by Establishing an In Vitro CRISPR-Ribonucleoprotein Genetic System in Aspergillus melleus.</title>
        <authorList>
            <person name="Yuan B."/>
            <person name="Grau M.F."/>
            <person name="Murata R.M."/>
            <person name="Torok T."/>
            <person name="Venkateswaran K."/>
            <person name="Stajich J.E."/>
            <person name="Wang C.C.C."/>
        </authorList>
    </citation>
    <scope>NUCLEOTIDE SEQUENCE [LARGE SCALE GENOMIC DNA]</scope>
    <source>
        <strain evidence="1 2">IMV 1140</strain>
    </source>
</reference>
<proteinExistence type="predicted"/>
<organism evidence="1 2">
    <name type="scientific">Aspergillus melleus</name>
    <dbReference type="NCBI Taxonomy" id="138277"/>
    <lineage>
        <taxon>Eukaryota</taxon>
        <taxon>Fungi</taxon>
        <taxon>Dikarya</taxon>
        <taxon>Ascomycota</taxon>
        <taxon>Pezizomycotina</taxon>
        <taxon>Eurotiomycetes</taxon>
        <taxon>Eurotiomycetidae</taxon>
        <taxon>Eurotiales</taxon>
        <taxon>Aspergillaceae</taxon>
        <taxon>Aspergillus</taxon>
        <taxon>Aspergillus subgen. Circumdati</taxon>
    </lineage>
</organism>
<evidence type="ECO:0000313" key="2">
    <source>
        <dbReference type="Proteomes" id="UP001177260"/>
    </source>
</evidence>
<dbReference type="Proteomes" id="UP001177260">
    <property type="component" value="Unassembled WGS sequence"/>
</dbReference>
<evidence type="ECO:0000313" key="1">
    <source>
        <dbReference type="EMBL" id="KAK1138568.1"/>
    </source>
</evidence>
<gene>
    <name evidence="1" type="ORF">N8T08_002394</name>
</gene>
<dbReference type="EMBL" id="JAOPJF010000141">
    <property type="protein sequence ID" value="KAK1138568.1"/>
    <property type="molecule type" value="Genomic_DNA"/>
</dbReference>